<name>A0A3B0Z1M0_9ZZZZ</name>
<proteinExistence type="predicted"/>
<gene>
    <name evidence="2" type="ORF">MNBD_GAMMA15-1967</name>
</gene>
<evidence type="ECO:0000313" key="2">
    <source>
        <dbReference type="EMBL" id="VAW75184.1"/>
    </source>
</evidence>
<dbReference type="AlphaFoldDB" id="A0A3B0Z1M0"/>
<evidence type="ECO:0000256" key="1">
    <source>
        <dbReference type="SAM" id="MobiDB-lite"/>
    </source>
</evidence>
<protein>
    <submittedName>
        <fullName evidence="2">Uncharacterized protein</fullName>
    </submittedName>
</protein>
<sequence>MSSHDHKPTRKPRDPDFVGADAAMHRAAKRARRRAEETSGSVAVYKDGRIVQEKSSKTTGST</sequence>
<feature type="compositionally biased region" description="Basic and acidic residues" evidence="1">
    <location>
        <begin position="46"/>
        <end position="56"/>
    </location>
</feature>
<dbReference type="EMBL" id="UOFN01000046">
    <property type="protein sequence ID" value="VAW75184.1"/>
    <property type="molecule type" value="Genomic_DNA"/>
</dbReference>
<organism evidence="2">
    <name type="scientific">hydrothermal vent metagenome</name>
    <dbReference type="NCBI Taxonomy" id="652676"/>
    <lineage>
        <taxon>unclassified sequences</taxon>
        <taxon>metagenomes</taxon>
        <taxon>ecological metagenomes</taxon>
    </lineage>
</organism>
<accession>A0A3B0Z1M0</accession>
<feature type="compositionally biased region" description="Basic and acidic residues" evidence="1">
    <location>
        <begin position="1"/>
        <end position="16"/>
    </location>
</feature>
<reference evidence="2" key="1">
    <citation type="submission" date="2018-06" db="EMBL/GenBank/DDBJ databases">
        <authorList>
            <person name="Zhirakovskaya E."/>
        </authorList>
    </citation>
    <scope>NUCLEOTIDE SEQUENCE</scope>
</reference>
<feature type="region of interest" description="Disordered" evidence="1">
    <location>
        <begin position="1"/>
        <end position="62"/>
    </location>
</feature>